<dbReference type="EMBL" id="SJPG01000001">
    <property type="protein sequence ID" value="TWT62611.1"/>
    <property type="molecule type" value="Genomic_DNA"/>
</dbReference>
<dbReference type="RefSeq" id="WP_146504444.1">
    <property type="nucleotide sequence ID" value="NZ_SJPG01000001.1"/>
</dbReference>
<dbReference type="Proteomes" id="UP000316095">
    <property type="component" value="Unassembled WGS sequence"/>
</dbReference>
<dbReference type="PROSITE" id="PS50011">
    <property type="entry name" value="PROTEIN_KINASE_DOM"/>
    <property type="match status" value="1"/>
</dbReference>
<dbReference type="EC" id="2.7.11.1" evidence="8"/>
<dbReference type="PANTHER" id="PTHR43289">
    <property type="entry name" value="MITOGEN-ACTIVATED PROTEIN KINASE KINASE KINASE 20-RELATED"/>
    <property type="match status" value="1"/>
</dbReference>
<dbReference type="SUPFAM" id="SSF103190">
    <property type="entry name" value="Sensory domain-like"/>
    <property type="match status" value="1"/>
</dbReference>
<evidence type="ECO:0000256" key="2">
    <source>
        <dbReference type="ARBA" id="ARBA00022741"/>
    </source>
</evidence>
<dbReference type="InterPro" id="IPR000719">
    <property type="entry name" value="Prot_kinase_dom"/>
</dbReference>
<evidence type="ECO:0000313" key="8">
    <source>
        <dbReference type="EMBL" id="TWT62611.1"/>
    </source>
</evidence>
<name>A0A5C5XJQ1_9PLAN</name>
<keyword evidence="2" id="KW-0547">Nucleotide-binding</keyword>
<keyword evidence="6" id="KW-0472">Membrane</keyword>
<keyword evidence="4" id="KW-0067">ATP-binding</keyword>
<dbReference type="Gene3D" id="3.30.200.20">
    <property type="entry name" value="Phosphorylase Kinase, domain 1"/>
    <property type="match status" value="1"/>
</dbReference>
<feature type="transmembrane region" description="Helical" evidence="6">
    <location>
        <begin position="413"/>
        <end position="433"/>
    </location>
</feature>
<dbReference type="CDD" id="cd14014">
    <property type="entry name" value="STKc_PknB_like"/>
    <property type="match status" value="1"/>
</dbReference>
<dbReference type="SUPFAM" id="SSF56112">
    <property type="entry name" value="Protein kinase-like (PK-like)"/>
    <property type="match status" value="1"/>
</dbReference>
<protein>
    <submittedName>
        <fullName evidence="8">Serine/threonine-protein kinase PknD</fullName>
        <ecNumber evidence="8">2.7.11.1</ecNumber>
    </submittedName>
</protein>
<keyword evidence="6" id="KW-0812">Transmembrane</keyword>
<organism evidence="8 9">
    <name type="scientific">Rubinisphaera italica</name>
    <dbReference type="NCBI Taxonomy" id="2527969"/>
    <lineage>
        <taxon>Bacteria</taxon>
        <taxon>Pseudomonadati</taxon>
        <taxon>Planctomycetota</taxon>
        <taxon>Planctomycetia</taxon>
        <taxon>Planctomycetales</taxon>
        <taxon>Planctomycetaceae</taxon>
        <taxon>Rubinisphaera</taxon>
    </lineage>
</organism>
<feature type="domain" description="Protein kinase" evidence="7">
    <location>
        <begin position="91"/>
        <end position="384"/>
    </location>
</feature>
<dbReference type="GO" id="GO:0005524">
    <property type="term" value="F:ATP binding"/>
    <property type="evidence" value="ECO:0007669"/>
    <property type="project" value="UniProtKB-KW"/>
</dbReference>
<evidence type="ECO:0000259" key="7">
    <source>
        <dbReference type="PROSITE" id="PS50011"/>
    </source>
</evidence>
<sequence>MNEEFKVPDSDAKTIDLLLDAWEEMVEQGERPAPEIICRDYPHLLAEFVSKTEKLAQVANQLKPNEMTQLSDPDGAPELKPAEEIQWKCDASRLRYHAHGGLGIVFRGFDQQLHRDVAIKFIRERRRHNPLDIQRFRVEAEITSRLDHPGVAPVHGYGLTENGVPFYAMRMVEGQTLQQFIDDYHTRLKKDELPREHSLDFRKLLSSFVSVCNTIEYAHTRGVINCDIKPGNVMLGKYGETVVLDWGCAKYVGSEGKAKSVGEESLKPLSDTGGDSASGGTGGTPIYMSPEQHAQAEDVGPSSDIYGLGVTLYRLITGRPPFPPDSSLSKIRESVIRGKFRKPTDLCPWIPKALEAICLKAMSLAPEDRYSSAEEMAKDLERYLGDEEVIAYAEPLSRRVSRLMRRHRGVSRVLIISAIVLILFSTVFAGIMGQLANRESYARHEATLMRNRSLQVAARSAATSMALKINDAWRILEIESNSQHLLEEMQGPGNQMDPTQWEDIQQWLVKQAQSQEKATQASSWFLCNAEGVQIARYPLEDDTGTIYDSIGSNYSHRDYFHGNGNDLIVGEQGSPPHIEDINLSTVYQSSNTADLKVAFSIPIWSTGNRGGERQFLGVLGYSVELGRFAVLQDEAEGRLMHEISVLVNMRGSQNDKNSQFGMILQHPDLQAMLQKLNPNLSDIPRLTEDELNTIENHRSQRIEQIHEAGFAASTTDVLLIDDYVDPFDVMTSPSYVAACEPVCVVGRSSKSFNTGWLVIVQGLSSE</sequence>
<dbReference type="OrthoDB" id="6111975at2"/>
<dbReference type="SMART" id="SM00220">
    <property type="entry name" value="S_TKc"/>
    <property type="match status" value="1"/>
</dbReference>
<dbReference type="Gene3D" id="3.30.450.20">
    <property type="entry name" value="PAS domain"/>
    <property type="match status" value="1"/>
</dbReference>
<dbReference type="InterPro" id="IPR029151">
    <property type="entry name" value="Sensor-like_sf"/>
</dbReference>
<evidence type="ECO:0000256" key="4">
    <source>
        <dbReference type="ARBA" id="ARBA00022840"/>
    </source>
</evidence>
<keyword evidence="9" id="KW-1185">Reference proteome</keyword>
<comment type="caution">
    <text evidence="8">The sequence shown here is derived from an EMBL/GenBank/DDBJ whole genome shotgun (WGS) entry which is preliminary data.</text>
</comment>
<evidence type="ECO:0000256" key="5">
    <source>
        <dbReference type="SAM" id="MobiDB-lite"/>
    </source>
</evidence>
<keyword evidence="3 8" id="KW-0418">Kinase</keyword>
<reference evidence="8 9" key="1">
    <citation type="submission" date="2019-02" db="EMBL/GenBank/DDBJ databases">
        <title>Deep-cultivation of Planctomycetes and their phenomic and genomic characterization uncovers novel biology.</title>
        <authorList>
            <person name="Wiegand S."/>
            <person name="Jogler M."/>
            <person name="Boedeker C."/>
            <person name="Pinto D."/>
            <person name="Vollmers J."/>
            <person name="Rivas-Marin E."/>
            <person name="Kohn T."/>
            <person name="Peeters S.H."/>
            <person name="Heuer A."/>
            <person name="Rast P."/>
            <person name="Oberbeckmann S."/>
            <person name="Bunk B."/>
            <person name="Jeske O."/>
            <person name="Meyerdierks A."/>
            <person name="Storesund J.E."/>
            <person name="Kallscheuer N."/>
            <person name="Luecker S."/>
            <person name="Lage O.M."/>
            <person name="Pohl T."/>
            <person name="Merkel B.J."/>
            <person name="Hornburger P."/>
            <person name="Mueller R.-W."/>
            <person name="Bruemmer F."/>
            <person name="Labrenz M."/>
            <person name="Spormann A.M."/>
            <person name="Op Den Camp H."/>
            <person name="Overmann J."/>
            <person name="Amann R."/>
            <person name="Jetten M.S.M."/>
            <person name="Mascher T."/>
            <person name="Medema M.H."/>
            <person name="Devos D.P."/>
            <person name="Kaster A.-K."/>
            <person name="Ovreas L."/>
            <person name="Rohde M."/>
            <person name="Galperin M.Y."/>
            <person name="Jogler C."/>
        </authorList>
    </citation>
    <scope>NUCLEOTIDE SEQUENCE [LARGE SCALE GENOMIC DNA]</scope>
    <source>
        <strain evidence="8 9">Pan54</strain>
    </source>
</reference>
<dbReference type="InterPro" id="IPR011009">
    <property type="entry name" value="Kinase-like_dom_sf"/>
</dbReference>
<dbReference type="Gene3D" id="1.10.510.10">
    <property type="entry name" value="Transferase(Phosphotransferase) domain 1"/>
    <property type="match status" value="1"/>
</dbReference>
<dbReference type="AlphaFoldDB" id="A0A5C5XJQ1"/>
<keyword evidence="6" id="KW-1133">Transmembrane helix</keyword>
<dbReference type="Pfam" id="PF00069">
    <property type="entry name" value="Pkinase"/>
    <property type="match status" value="1"/>
</dbReference>
<proteinExistence type="predicted"/>
<dbReference type="PANTHER" id="PTHR43289:SF6">
    <property type="entry name" value="SERINE_THREONINE-PROTEIN KINASE NEKL-3"/>
    <property type="match status" value="1"/>
</dbReference>
<gene>
    <name evidence="8" type="primary">pknD_2</name>
    <name evidence="8" type="ORF">Pan54_33540</name>
</gene>
<dbReference type="GO" id="GO:0004674">
    <property type="term" value="F:protein serine/threonine kinase activity"/>
    <property type="evidence" value="ECO:0007669"/>
    <property type="project" value="UniProtKB-EC"/>
</dbReference>
<evidence type="ECO:0000256" key="1">
    <source>
        <dbReference type="ARBA" id="ARBA00022679"/>
    </source>
</evidence>
<evidence type="ECO:0000313" key="9">
    <source>
        <dbReference type="Proteomes" id="UP000316095"/>
    </source>
</evidence>
<keyword evidence="1 8" id="KW-0808">Transferase</keyword>
<accession>A0A5C5XJQ1</accession>
<feature type="region of interest" description="Disordered" evidence="5">
    <location>
        <begin position="262"/>
        <end position="301"/>
    </location>
</feature>
<evidence type="ECO:0000256" key="6">
    <source>
        <dbReference type="SAM" id="Phobius"/>
    </source>
</evidence>
<evidence type="ECO:0000256" key="3">
    <source>
        <dbReference type="ARBA" id="ARBA00022777"/>
    </source>
</evidence>